<organism evidence="5 6">
    <name type="scientific">Schizothecium vesticola</name>
    <dbReference type="NCBI Taxonomy" id="314040"/>
    <lineage>
        <taxon>Eukaryota</taxon>
        <taxon>Fungi</taxon>
        <taxon>Dikarya</taxon>
        <taxon>Ascomycota</taxon>
        <taxon>Pezizomycotina</taxon>
        <taxon>Sordariomycetes</taxon>
        <taxon>Sordariomycetidae</taxon>
        <taxon>Sordariales</taxon>
        <taxon>Schizotheciaceae</taxon>
        <taxon>Schizothecium</taxon>
    </lineage>
</organism>
<evidence type="ECO:0000256" key="3">
    <source>
        <dbReference type="PROSITE-ProRule" id="PRU00023"/>
    </source>
</evidence>
<feature type="repeat" description="ANK" evidence="3">
    <location>
        <begin position="270"/>
        <end position="302"/>
    </location>
</feature>
<protein>
    <submittedName>
        <fullName evidence="5">Ankyrin repeat-containing domain protein</fullName>
    </submittedName>
</protein>
<evidence type="ECO:0000256" key="1">
    <source>
        <dbReference type="ARBA" id="ARBA00022737"/>
    </source>
</evidence>
<dbReference type="PROSITE" id="PS50088">
    <property type="entry name" value="ANK_REPEAT"/>
    <property type="match status" value="4"/>
</dbReference>
<gene>
    <name evidence="5" type="ORF">B0T18DRAFT_326579</name>
</gene>
<feature type="compositionally biased region" description="Polar residues" evidence="4">
    <location>
        <begin position="634"/>
        <end position="646"/>
    </location>
</feature>
<dbReference type="SUPFAM" id="SSF48403">
    <property type="entry name" value="Ankyrin repeat"/>
    <property type="match status" value="1"/>
</dbReference>
<sequence>MASFSTAAVDSACEAISHRLISTGSELDGLIKRVDPASYRVQKLLALSASLSAFRQAVEALRESIRAATAVSPVVQSSLHASLQPCSDASVTIEKEIIRLLQPSFTVDAIEMDAVLNYENHQAANTQLFALLAQILQIDTLEAQDRAFASLNGGQLLETAVTSSQQVIARSRTLGGLLASNTTPLDFAGVHSPASPLSPSFACQDTKGEPKASSGFLATLSDSFRAVTTNLLAKPEPMVIAFCQVAKDGDVRHLKGFVSQGVNLNGRNEEGHTALICAARANQLDATKYLVAAGADIAAKDTHSGQRKPPLFHAAECGHLEAAETLIDLGANIHETAWFGQPFFASVTDSDNLAMIEMFLDRGADPNTTRNSGRTLVIDAIRSGSLDRLRLLHKHGGTITTRDISGQPPLHMALGQNRLDMIDFLLAQGADPSSTDITGKSLLHAALQRKLYGLVKTLLIRGANPNVSDNMGTTFLATLVNDTTADDETGPDLARMVLTKGGDANQPDSWGEPLLCRVMEKGNTKLLRAFLEHRANPNKDFRRLGTLLLYALDHGRCDHALLLLKHGADPNKADGKGRTPLLEALQMEAMPVVKELLAVGADVNLGGTVKPLVFAKSLGNQELVQLFLAGGAQNPTRPAASTTSGSGIEGASAVHFPSEPPGAGQSSQVEEELPPAYSETHSS</sequence>
<keyword evidence="2 3" id="KW-0040">ANK repeat</keyword>
<proteinExistence type="predicted"/>
<keyword evidence="6" id="KW-1185">Reference proteome</keyword>
<accession>A0AA40ETY1</accession>
<dbReference type="Proteomes" id="UP001172155">
    <property type="component" value="Unassembled WGS sequence"/>
</dbReference>
<dbReference type="PANTHER" id="PTHR24198">
    <property type="entry name" value="ANKYRIN REPEAT AND PROTEIN KINASE DOMAIN-CONTAINING PROTEIN"/>
    <property type="match status" value="1"/>
</dbReference>
<name>A0AA40ETY1_9PEZI</name>
<feature type="repeat" description="ANK" evidence="3">
    <location>
        <begin position="438"/>
        <end position="470"/>
    </location>
</feature>
<dbReference type="InterPro" id="IPR002110">
    <property type="entry name" value="Ankyrin_rpt"/>
</dbReference>
<evidence type="ECO:0000313" key="6">
    <source>
        <dbReference type="Proteomes" id="UP001172155"/>
    </source>
</evidence>
<comment type="caution">
    <text evidence="5">The sequence shown here is derived from an EMBL/GenBank/DDBJ whole genome shotgun (WGS) entry which is preliminary data.</text>
</comment>
<keyword evidence="1" id="KW-0677">Repeat</keyword>
<dbReference type="InterPro" id="IPR036770">
    <property type="entry name" value="Ankyrin_rpt-contain_sf"/>
</dbReference>
<dbReference type="Pfam" id="PF12796">
    <property type="entry name" value="Ank_2"/>
    <property type="match status" value="3"/>
</dbReference>
<evidence type="ECO:0000256" key="2">
    <source>
        <dbReference type="ARBA" id="ARBA00023043"/>
    </source>
</evidence>
<evidence type="ECO:0000256" key="4">
    <source>
        <dbReference type="SAM" id="MobiDB-lite"/>
    </source>
</evidence>
<feature type="repeat" description="ANK" evidence="3">
    <location>
        <begin position="405"/>
        <end position="437"/>
    </location>
</feature>
<dbReference type="EMBL" id="JAUKUD010000004">
    <property type="protein sequence ID" value="KAK0745510.1"/>
    <property type="molecule type" value="Genomic_DNA"/>
</dbReference>
<feature type="repeat" description="ANK" evidence="3">
    <location>
        <begin position="576"/>
        <end position="608"/>
    </location>
</feature>
<dbReference type="SMART" id="SM00248">
    <property type="entry name" value="ANK"/>
    <property type="match status" value="9"/>
</dbReference>
<dbReference type="AlphaFoldDB" id="A0AA40ETY1"/>
<dbReference type="PANTHER" id="PTHR24198:SF165">
    <property type="entry name" value="ANKYRIN REPEAT-CONTAINING PROTEIN-RELATED"/>
    <property type="match status" value="1"/>
</dbReference>
<dbReference type="PROSITE" id="PS50297">
    <property type="entry name" value="ANK_REP_REGION"/>
    <property type="match status" value="4"/>
</dbReference>
<evidence type="ECO:0000313" key="5">
    <source>
        <dbReference type="EMBL" id="KAK0745510.1"/>
    </source>
</evidence>
<feature type="region of interest" description="Disordered" evidence="4">
    <location>
        <begin position="634"/>
        <end position="683"/>
    </location>
</feature>
<reference evidence="5" key="1">
    <citation type="submission" date="2023-06" db="EMBL/GenBank/DDBJ databases">
        <title>Genome-scale phylogeny and comparative genomics of the fungal order Sordariales.</title>
        <authorList>
            <consortium name="Lawrence Berkeley National Laboratory"/>
            <person name="Hensen N."/>
            <person name="Bonometti L."/>
            <person name="Westerberg I."/>
            <person name="Brannstrom I.O."/>
            <person name="Guillou S."/>
            <person name="Cros-Aarteil S."/>
            <person name="Calhoun S."/>
            <person name="Haridas S."/>
            <person name="Kuo A."/>
            <person name="Mondo S."/>
            <person name="Pangilinan J."/>
            <person name="Riley R."/>
            <person name="LaButti K."/>
            <person name="Andreopoulos B."/>
            <person name="Lipzen A."/>
            <person name="Chen C."/>
            <person name="Yanf M."/>
            <person name="Daum C."/>
            <person name="Ng V."/>
            <person name="Clum A."/>
            <person name="Steindorff A."/>
            <person name="Ohm R."/>
            <person name="Martin F."/>
            <person name="Silar P."/>
            <person name="Natvig D."/>
            <person name="Lalanne C."/>
            <person name="Gautier V."/>
            <person name="Ament-velasquez S.L."/>
            <person name="Kruys A."/>
            <person name="Hutchinson M.I."/>
            <person name="Powell A.J."/>
            <person name="Barry K."/>
            <person name="Miller A.N."/>
            <person name="Grigoriev I.V."/>
            <person name="Debuchy R."/>
            <person name="Gladieux P."/>
            <person name="Thoren M.H."/>
            <person name="Johannesson H."/>
        </authorList>
    </citation>
    <scope>NUCLEOTIDE SEQUENCE</scope>
    <source>
        <strain evidence="5">SMH3187-1</strain>
    </source>
</reference>
<dbReference type="Gene3D" id="1.25.40.20">
    <property type="entry name" value="Ankyrin repeat-containing domain"/>
    <property type="match status" value="3"/>
</dbReference>
<dbReference type="Pfam" id="PF00023">
    <property type="entry name" value="Ank"/>
    <property type="match status" value="2"/>
</dbReference>